<evidence type="ECO:0000256" key="5">
    <source>
        <dbReference type="ARBA" id="ARBA00022833"/>
    </source>
</evidence>
<evidence type="ECO:0000256" key="8">
    <source>
        <dbReference type="SAM" id="MobiDB-lite"/>
    </source>
</evidence>
<dbReference type="Pfam" id="PF00096">
    <property type="entry name" value="zf-C2H2"/>
    <property type="match status" value="2"/>
</dbReference>
<evidence type="ECO:0000256" key="6">
    <source>
        <dbReference type="ARBA" id="ARBA00023242"/>
    </source>
</evidence>
<evidence type="ECO:0000256" key="7">
    <source>
        <dbReference type="PROSITE-ProRule" id="PRU00042"/>
    </source>
</evidence>
<dbReference type="InterPro" id="IPR013087">
    <property type="entry name" value="Znf_C2H2_type"/>
</dbReference>
<keyword evidence="2" id="KW-0479">Metal-binding</keyword>
<dbReference type="PANTHER" id="PTHR40626:SF10">
    <property type="entry name" value="C2H2-TYPE DOMAIN-CONTAINING PROTEIN"/>
    <property type="match status" value="1"/>
</dbReference>
<feature type="compositionally biased region" description="Polar residues" evidence="8">
    <location>
        <begin position="202"/>
        <end position="211"/>
    </location>
</feature>
<feature type="region of interest" description="Disordered" evidence="8">
    <location>
        <begin position="192"/>
        <end position="235"/>
    </location>
</feature>
<evidence type="ECO:0000259" key="9">
    <source>
        <dbReference type="PROSITE" id="PS50157"/>
    </source>
</evidence>
<dbReference type="InterPro" id="IPR036236">
    <property type="entry name" value="Znf_C2H2_sf"/>
</dbReference>
<keyword evidence="11" id="KW-1185">Reference proteome</keyword>
<organism evidence="10 11">
    <name type="scientific">Phyllosticta capitalensis</name>
    <dbReference type="NCBI Taxonomy" id="121624"/>
    <lineage>
        <taxon>Eukaryota</taxon>
        <taxon>Fungi</taxon>
        <taxon>Dikarya</taxon>
        <taxon>Ascomycota</taxon>
        <taxon>Pezizomycotina</taxon>
        <taxon>Dothideomycetes</taxon>
        <taxon>Dothideomycetes incertae sedis</taxon>
        <taxon>Botryosphaeriales</taxon>
        <taxon>Phyllostictaceae</taxon>
        <taxon>Phyllosticta</taxon>
    </lineage>
</organism>
<feature type="compositionally biased region" description="Polar residues" evidence="8">
    <location>
        <begin position="74"/>
        <end position="95"/>
    </location>
</feature>
<feature type="domain" description="C2H2-type" evidence="9">
    <location>
        <begin position="37"/>
        <end position="64"/>
    </location>
</feature>
<dbReference type="Proteomes" id="UP001492380">
    <property type="component" value="Unassembled WGS sequence"/>
</dbReference>
<dbReference type="SMART" id="SM00355">
    <property type="entry name" value="ZnF_C2H2"/>
    <property type="match status" value="2"/>
</dbReference>
<keyword evidence="3" id="KW-0677">Repeat</keyword>
<evidence type="ECO:0000256" key="3">
    <source>
        <dbReference type="ARBA" id="ARBA00022737"/>
    </source>
</evidence>
<feature type="domain" description="C2H2-type" evidence="9">
    <location>
        <begin position="9"/>
        <end position="36"/>
    </location>
</feature>
<comment type="caution">
    <text evidence="10">The sequence shown here is derived from an EMBL/GenBank/DDBJ whole genome shotgun (WGS) entry which is preliminary data.</text>
</comment>
<dbReference type="PANTHER" id="PTHR40626">
    <property type="entry name" value="MIP31509P"/>
    <property type="match status" value="1"/>
</dbReference>
<dbReference type="InterPro" id="IPR051059">
    <property type="entry name" value="VerF-like"/>
</dbReference>
<comment type="subcellular location">
    <subcellularLocation>
        <location evidence="1">Nucleus</location>
    </subcellularLocation>
</comment>
<feature type="compositionally biased region" description="Basic and acidic residues" evidence="8">
    <location>
        <begin position="61"/>
        <end position="71"/>
    </location>
</feature>
<name>A0ABR1Z2V2_9PEZI</name>
<reference evidence="10 11" key="1">
    <citation type="submission" date="2024-04" db="EMBL/GenBank/DDBJ databases">
        <title>Phyllosticta paracitricarpa is synonymous to the EU quarantine fungus P. citricarpa based on phylogenomic analyses.</title>
        <authorList>
            <consortium name="Lawrence Berkeley National Laboratory"/>
            <person name="Van Ingen-Buijs V.A."/>
            <person name="Van Westerhoven A.C."/>
            <person name="Haridas S."/>
            <person name="Skiadas P."/>
            <person name="Martin F."/>
            <person name="Groenewald J.Z."/>
            <person name="Crous P.W."/>
            <person name="Seidl M.F."/>
        </authorList>
    </citation>
    <scope>NUCLEOTIDE SEQUENCE [LARGE SCALE GENOMIC DNA]</scope>
    <source>
        <strain evidence="10 11">CBS 123374</strain>
    </source>
</reference>
<dbReference type="EMBL" id="JBBWRZ010000001">
    <property type="protein sequence ID" value="KAK8246626.1"/>
    <property type="molecule type" value="Genomic_DNA"/>
</dbReference>
<feature type="compositionally biased region" description="Low complexity" evidence="8">
    <location>
        <begin position="99"/>
        <end position="110"/>
    </location>
</feature>
<dbReference type="Gene3D" id="3.30.160.60">
    <property type="entry name" value="Classic Zinc Finger"/>
    <property type="match status" value="2"/>
</dbReference>
<dbReference type="PROSITE" id="PS50157">
    <property type="entry name" value="ZINC_FINGER_C2H2_2"/>
    <property type="match status" value="2"/>
</dbReference>
<sequence length="840" mass="94611">MAQIRNRSLVCPNCQKSFVRLEHLQRHIRTHTKEKPYRCCCGRNFSRKDLLTRHQRLAHAQVDRPTNDALDHQSIATSPHSPQTNHTVESSSLSKSPLEAAEARSNAAESHLLQTPSLETPLLETNTSVDVNQVSALNPPTWQSYADVEMSNSPLDPIHDFTTFVDFMGLSSDWNSFAFPNTMAHVQGHVTHPSAHNEHRGSSNIQNSQDGAQEPMQNFPCGAGDQASVGESSEANEPIRLLNPLRGISEDPVAFEQRDAAEPPWNVSEMQFKNLHHNLRSFGEVLSGFTLPSRHTLTRYISGYFGSFHDHLPFIHVPTFRLDECTPELVLAIAAVGAQHRFENQNGLLLFDAARAIALEQRRRRMRKFADAPSGPVRSTSSAGGHDLRPRFRDLEYSADARHQRMQTIRALLLVTAFATWEDHPEMMREATELQSSLSRCLRELSLRDDPSSIDDAGEDWHKWAHIEMDRRTKLIAFCFLTIHTITHNLPPIILGNEIQLRLPCPSQRWNAKTRSEWLASGLSTPEPEPLFQEAFRSLFLKHEGEPRLPAHFASPLGNFVLILALIQRCFCIHQISALAPAETLGLKEQMEKALQRWKLGWQESPESSLDPQNPNGPIPFTSTCFLALAYIRLVFDIGPHRELHSRDPVIIAAALENAPRVHRGKMVIPALLHSAHALSIPVKIGIDFFGKSQHFFWGIHHSVCSFECAVFLARWLCQVDSDRIKEDDEAAGEFVSPCLLVFVALISPIDADYEKRILLWVRSMLKEAQSSVDLLPPSANKEIEPRRMALIVLKIWGRIFQGNTSWALINTMGDSLELLTLSIEGGELWKQPLREDASA</sequence>
<dbReference type="CDD" id="cd12148">
    <property type="entry name" value="fungal_TF_MHR"/>
    <property type="match status" value="1"/>
</dbReference>
<evidence type="ECO:0000313" key="10">
    <source>
        <dbReference type="EMBL" id="KAK8246626.1"/>
    </source>
</evidence>
<keyword evidence="6" id="KW-0539">Nucleus</keyword>
<keyword evidence="4 7" id="KW-0863">Zinc-finger</keyword>
<dbReference type="Pfam" id="PF04082">
    <property type="entry name" value="Fungal_trans"/>
    <property type="match status" value="1"/>
</dbReference>
<dbReference type="SUPFAM" id="SSF57667">
    <property type="entry name" value="beta-beta-alpha zinc fingers"/>
    <property type="match status" value="1"/>
</dbReference>
<keyword evidence="5" id="KW-0862">Zinc</keyword>
<evidence type="ECO:0000256" key="4">
    <source>
        <dbReference type="ARBA" id="ARBA00022771"/>
    </source>
</evidence>
<dbReference type="PROSITE" id="PS00028">
    <property type="entry name" value="ZINC_FINGER_C2H2_1"/>
    <property type="match status" value="1"/>
</dbReference>
<accession>A0ABR1Z2V2</accession>
<proteinExistence type="predicted"/>
<dbReference type="InterPro" id="IPR007219">
    <property type="entry name" value="XnlR_reg_dom"/>
</dbReference>
<evidence type="ECO:0000256" key="1">
    <source>
        <dbReference type="ARBA" id="ARBA00004123"/>
    </source>
</evidence>
<evidence type="ECO:0000256" key="2">
    <source>
        <dbReference type="ARBA" id="ARBA00022723"/>
    </source>
</evidence>
<gene>
    <name evidence="10" type="ORF">HDK90DRAFT_472328</name>
</gene>
<feature type="region of interest" description="Disordered" evidence="8">
    <location>
        <begin position="60"/>
        <end position="111"/>
    </location>
</feature>
<evidence type="ECO:0000313" key="11">
    <source>
        <dbReference type="Proteomes" id="UP001492380"/>
    </source>
</evidence>
<protein>
    <submittedName>
        <fullName evidence="10">Fungal-specific transcription factor domain-containing protein</fullName>
    </submittedName>
</protein>